<dbReference type="GO" id="GO:0005737">
    <property type="term" value="C:cytoplasm"/>
    <property type="evidence" value="ECO:0007669"/>
    <property type="project" value="TreeGrafter"/>
</dbReference>
<sequence length="335" mass="38798">MKYGGMTYQLERGNHIRKECLKKNVPGILHRLWPTLIYASTAIGSTFAIYKKEIQFYCGTELPLINHIRYAASEGFFGISASIHTDEYFLLPTCVFFEFIKEEDIDQSQPKTLLISEIKPGNRYELVCTNEAGLIRYRMGDVINCTRFLNRADDLIPLPSEPEEIPRIPLISIAYRTGNLLDIYGEKTCEQHIMNAIKLVVNRWKEQGIHVDICDFTSYTKVDVSPAHYIIFLELMDVQGNKIDDQQLRMLQNNVSLEVDQQLHITNDYYKQYRSLGKLGSLLCIIVRSGTFAEFFNRVLATDRVSPVQNKPRRLLNNEKHIQFFYDNQITTFDS</sequence>
<protein>
    <submittedName>
        <fullName evidence="3">Uncharacterized protein</fullName>
    </submittedName>
</protein>
<feature type="domain" description="GH3 C-terminal" evidence="2">
    <location>
        <begin position="192"/>
        <end position="319"/>
    </location>
</feature>
<feature type="domain" description="GH3 middle" evidence="1">
    <location>
        <begin position="88"/>
        <end position="152"/>
    </location>
</feature>
<dbReference type="Pfam" id="PF23572">
    <property type="entry name" value="GH3_C"/>
    <property type="match status" value="1"/>
</dbReference>
<dbReference type="InterPro" id="IPR004993">
    <property type="entry name" value="GH3"/>
</dbReference>
<dbReference type="AlphaFoldDB" id="A0A815D7G0"/>
<evidence type="ECO:0000313" key="4">
    <source>
        <dbReference type="EMBL" id="CAF1566399.1"/>
    </source>
</evidence>
<accession>A0A815D7G0</accession>
<dbReference type="EMBL" id="CAJNOL010003538">
    <property type="protein sequence ID" value="CAF1566399.1"/>
    <property type="molecule type" value="Genomic_DNA"/>
</dbReference>
<dbReference type="Proteomes" id="UP000663854">
    <property type="component" value="Unassembled WGS sequence"/>
</dbReference>
<dbReference type="InterPro" id="IPR055377">
    <property type="entry name" value="GH3_M"/>
</dbReference>
<evidence type="ECO:0000313" key="6">
    <source>
        <dbReference type="Proteomes" id="UP000663870"/>
    </source>
</evidence>
<dbReference type="EMBL" id="CAJNOH010002372">
    <property type="protein sequence ID" value="CAF1289797.1"/>
    <property type="molecule type" value="Genomic_DNA"/>
</dbReference>
<gene>
    <name evidence="4" type="ORF">JXQ802_LOCUS44801</name>
    <name evidence="3" type="ORF">PYM288_LOCUS29330</name>
</gene>
<reference evidence="3" key="1">
    <citation type="submission" date="2021-02" db="EMBL/GenBank/DDBJ databases">
        <authorList>
            <person name="Nowell W R."/>
        </authorList>
    </citation>
    <scope>NUCLEOTIDE SEQUENCE</scope>
</reference>
<name>A0A815D7G0_9BILA</name>
<dbReference type="GO" id="GO:0016881">
    <property type="term" value="F:acid-amino acid ligase activity"/>
    <property type="evidence" value="ECO:0007669"/>
    <property type="project" value="TreeGrafter"/>
</dbReference>
<dbReference type="PANTHER" id="PTHR31901">
    <property type="entry name" value="GH3 DOMAIN-CONTAINING PROTEIN"/>
    <property type="match status" value="1"/>
</dbReference>
<comment type="caution">
    <text evidence="3">The sequence shown here is derived from an EMBL/GenBank/DDBJ whole genome shotgun (WGS) entry which is preliminary data.</text>
</comment>
<evidence type="ECO:0000313" key="3">
    <source>
        <dbReference type="EMBL" id="CAF1289797.1"/>
    </source>
</evidence>
<organism evidence="3 5">
    <name type="scientific">Rotaria sordida</name>
    <dbReference type="NCBI Taxonomy" id="392033"/>
    <lineage>
        <taxon>Eukaryota</taxon>
        <taxon>Metazoa</taxon>
        <taxon>Spiralia</taxon>
        <taxon>Gnathifera</taxon>
        <taxon>Rotifera</taxon>
        <taxon>Eurotatoria</taxon>
        <taxon>Bdelloidea</taxon>
        <taxon>Philodinida</taxon>
        <taxon>Philodinidae</taxon>
        <taxon>Rotaria</taxon>
    </lineage>
</organism>
<dbReference type="Pfam" id="PF03321">
    <property type="entry name" value="GH3"/>
    <property type="match status" value="1"/>
</dbReference>
<evidence type="ECO:0000313" key="5">
    <source>
        <dbReference type="Proteomes" id="UP000663854"/>
    </source>
</evidence>
<proteinExistence type="predicted"/>
<evidence type="ECO:0000259" key="1">
    <source>
        <dbReference type="Pfam" id="PF23571"/>
    </source>
</evidence>
<dbReference type="InterPro" id="IPR055378">
    <property type="entry name" value="GH3_C"/>
</dbReference>
<evidence type="ECO:0000259" key="2">
    <source>
        <dbReference type="Pfam" id="PF23572"/>
    </source>
</evidence>
<keyword evidence="6" id="KW-1185">Reference proteome</keyword>
<dbReference type="Proteomes" id="UP000663870">
    <property type="component" value="Unassembled WGS sequence"/>
</dbReference>
<dbReference type="PANTHER" id="PTHR31901:SF9">
    <property type="entry name" value="GH3 DOMAIN-CONTAINING PROTEIN"/>
    <property type="match status" value="1"/>
</dbReference>
<dbReference type="Pfam" id="PF23571">
    <property type="entry name" value="GH3_M"/>
    <property type="match status" value="1"/>
</dbReference>